<dbReference type="Pfam" id="PF01793">
    <property type="entry name" value="Glyco_transf_15"/>
    <property type="match status" value="1"/>
</dbReference>
<dbReference type="EMBL" id="CAUWAG010000007">
    <property type="protein sequence ID" value="CAJ2504916.1"/>
    <property type="molecule type" value="Genomic_DNA"/>
</dbReference>
<gene>
    <name evidence="6" type="ORF">KHLLAP_LOCUS5384</name>
</gene>
<keyword evidence="5" id="KW-0472">Membrane</keyword>
<feature type="region of interest" description="Disordered" evidence="4">
    <location>
        <begin position="1"/>
        <end position="20"/>
    </location>
</feature>
<keyword evidence="5" id="KW-1133">Transmembrane helix</keyword>
<dbReference type="GO" id="GO:0016020">
    <property type="term" value="C:membrane"/>
    <property type="evidence" value="ECO:0007669"/>
    <property type="project" value="InterPro"/>
</dbReference>
<dbReference type="SUPFAM" id="SSF53448">
    <property type="entry name" value="Nucleotide-diphospho-sugar transferases"/>
    <property type="match status" value="1"/>
</dbReference>
<comment type="similarity">
    <text evidence="1">Belongs to the glycosyltransferase 15 family.</text>
</comment>
<dbReference type="GO" id="GO:0006487">
    <property type="term" value="P:protein N-linked glycosylation"/>
    <property type="evidence" value="ECO:0007669"/>
    <property type="project" value="TreeGrafter"/>
</dbReference>
<evidence type="ECO:0000256" key="2">
    <source>
        <dbReference type="ARBA" id="ARBA00022676"/>
    </source>
</evidence>
<dbReference type="GO" id="GO:0005794">
    <property type="term" value="C:Golgi apparatus"/>
    <property type="evidence" value="ECO:0007669"/>
    <property type="project" value="TreeGrafter"/>
</dbReference>
<proteinExistence type="inferred from homology"/>
<dbReference type="GO" id="GO:0006493">
    <property type="term" value="P:protein O-linked glycosylation"/>
    <property type="evidence" value="ECO:0007669"/>
    <property type="project" value="TreeGrafter"/>
</dbReference>
<dbReference type="PANTHER" id="PTHR31121">
    <property type="entry name" value="ALPHA-1,2 MANNOSYLTRANSFERASE KTR1"/>
    <property type="match status" value="1"/>
</dbReference>
<comment type="caution">
    <text evidence="6">The sequence shown here is derived from an EMBL/GenBank/DDBJ whole genome shotgun (WGS) entry which is preliminary data.</text>
</comment>
<evidence type="ECO:0000256" key="1">
    <source>
        <dbReference type="ARBA" id="ARBA00007677"/>
    </source>
</evidence>
<dbReference type="InterPro" id="IPR029044">
    <property type="entry name" value="Nucleotide-diphossugar_trans"/>
</dbReference>
<keyword evidence="3" id="KW-0808">Transferase</keyword>
<feature type="transmembrane region" description="Helical" evidence="5">
    <location>
        <begin position="96"/>
        <end position="114"/>
    </location>
</feature>
<dbReference type="AlphaFoldDB" id="A0AAI8VI05"/>
<reference evidence="6" key="1">
    <citation type="submission" date="2023-10" db="EMBL/GenBank/DDBJ databases">
        <authorList>
            <person name="Hackl T."/>
        </authorList>
    </citation>
    <scope>NUCLEOTIDE SEQUENCE</scope>
</reference>
<evidence type="ECO:0000256" key="5">
    <source>
        <dbReference type="SAM" id="Phobius"/>
    </source>
</evidence>
<evidence type="ECO:0000313" key="7">
    <source>
        <dbReference type="Proteomes" id="UP001295740"/>
    </source>
</evidence>
<keyword evidence="7" id="KW-1185">Reference proteome</keyword>
<protein>
    <submittedName>
        <fullName evidence="6">Uu.00g123100.m01.CDS01</fullName>
    </submittedName>
</protein>
<evidence type="ECO:0000256" key="3">
    <source>
        <dbReference type="ARBA" id="ARBA00022679"/>
    </source>
</evidence>
<dbReference type="GO" id="GO:0000032">
    <property type="term" value="P:cell wall mannoprotein biosynthetic process"/>
    <property type="evidence" value="ECO:0007669"/>
    <property type="project" value="TreeGrafter"/>
</dbReference>
<organism evidence="6 7">
    <name type="scientific">Anthostomella pinea</name>
    <dbReference type="NCBI Taxonomy" id="933095"/>
    <lineage>
        <taxon>Eukaryota</taxon>
        <taxon>Fungi</taxon>
        <taxon>Dikarya</taxon>
        <taxon>Ascomycota</taxon>
        <taxon>Pezizomycotina</taxon>
        <taxon>Sordariomycetes</taxon>
        <taxon>Xylariomycetidae</taxon>
        <taxon>Xylariales</taxon>
        <taxon>Xylariaceae</taxon>
        <taxon>Anthostomella</taxon>
    </lineage>
</organism>
<keyword evidence="5" id="KW-0812">Transmembrane</keyword>
<accession>A0AAI8VI05</accession>
<dbReference type="Proteomes" id="UP001295740">
    <property type="component" value="Unassembled WGS sequence"/>
</dbReference>
<dbReference type="PANTHER" id="PTHR31121:SF7">
    <property type="entry name" value="MANNOSYLTRANSFERASE KTR4-RELATED"/>
    <property type="match status" value="1"/>
</dbReference>
<feature type="compositionally biased region" description="Polar residues" evidence="4">
    <location>
        <begin position="1"/>
        <end position="15"/>
    </location>
</feature>
<evidence type="ECO:0000256" key="4">
    <source>
        <dbReference type="SAM" id="MobiDB-lite"/>
    </source>
</evidence>
<evidence type="ECO:0000313" key="6">
    <source>
        <dbReference type="EMBL" id="CAJ2504916.1"/>
    </source>
</evidence>
<dbReference type="GO" id="GO:0000026">
    <property type="term" value="F:alpha-1,2-mannosyltransferase activity"/>
    <property type="evidence" value="ECO:0007669"/>
    <property type="project" value="TreeGrafter"/>
</dbReference>
<name>A0AAI8VI05_9PEZI</name>
<sequence>MSSPYAHSSSGAASRSTERFPVQQGHALGHARSLSGSNNDGFRALDLAITVHEEDVAGIEGIRAPFLNEPHMQDRQQGLGLGFLPRRLRTLSIRKILFVLLLASVIFGATRVVSKDHAKRVVRQAFMVDVYPPPVAQLPGSPDKAAKPNPIQWLRANTIFDVDQMPEQYRKELLASRPRAALIALVHNSEINHMVYSIAQLEARFNGRLTHQYDWVFFSDEEFTDQFKQAVADVTSSQCYFEVITKEHWSDTSRFDEGRSLGVSEAWLHGSHHMRRWNAGLFAMEKSLANYDYFWRVEPGVDFRSNINYDVFRFMQDNNMAYGFNMAILDDARSFPSLWDSTKSFVETHKNLIHDDADYDWFLQDPRQVADASQNRTPADEDDEDAYDSMEYNSCQSYSELEIGDLSFFRGEEHRSYLKYLDNTGGFHDENFGNAPIHTMSVSMFLPKSRIWYFKDIGYAHGVCTRCTQHELRLTIDGEPVPVSLARSIVINQSLGETHRYWEVVALGMKRQSGIPGLSSGCTVSAIYSDNGKVVPFKSKERKASHPCTCLSPAGEGFEKDSGWNREEVIAAGRAGFEGYIHDGFTP</sequence>
<dbReference type="InterPro" id="IPR002685">
    <property type="entry name" value="Glyco_trans_15"/>
</dbReference>
<keyword evidence="2" id="KW-0328">Glycosyltransferase</keyword>
<dbReference type="Gene3D" id="3.90.550.10">
    <property type="entry name" value="Spore Coat Polysaccharide Biosynthesis Protein SpsA, Chain A"/>
    <property type="match status" value="1"/>
</dbReference>